<reference evidence="3" key="1">
    <citation type="submission" date="2023-08" db="EMBL/GenBank/DDBJ databases">
        <authorList>
            <person name="Audoor S."/>
            <person name="Bilcke G."/>
        </authorList>
    </citation>
    <scope>NUCLEOTIDE SEQUENCE</scope>
</reference>
<feature type="compositionally biased region" description="Basic and acidic residues" evidence="1">
    <location>
        <begin position="63"/>
        <end position="75"/>
    </location>
</feature>
<organism evidence="3 4">
    <name type="scientific">Cylindrotheca closterium</name>
    <dbReference type="NCBI Taxonomy" id="2856"/>
    <lineage>
        <taxon>Eukaryota</taxon>
        <taxon>Sar</taxon>
        <taxon>Stramenopiles</taxon>
        <taxon>Ochrophyta</taxon>
        <taxon>Bacillariophyta</taxon>
        <taxon>Bacillariophyceae</taxon>
        <taxon>Bacillariophycidae</taxon>
        <taxon>Bacillariales</taxon>
        <taxon>Bacillariaceae</taxon>
        <taxon>Cylindrotheca</taxon>
    </lineage>
</organism>
<accession>A0AAD2G3S2</accession>
<dbReference type="EMBL" id="CAKOGP040002091">
    <property type="protein sequence ID" value="CAJ1961739.1"/>
    <property type="molecule type" value="Genomic_DNA"/>
</dbReference>
<name>A0AAD2G3S2_9STRA</name>
<feature type="domain" description="Complex 1 LYR protein" evidence="2">
    <location>
        <begin position="112"/>
        <end position="165"/>
    </location>
</feature>
<dbReference type="Pfam" id="PF05347">
    <property type="entry name" value="Complex1_LYR"/>
    <property type="match status" value="1"/>
</dbReference>
<evidence type="ECO:0000313" key="3">
    <source>
        <dbReference type="EMBL" id="CAJ1961739.1"/>
    </source>
</evidence>
<dbReference type="InterPro" id="IPR045293">
    <property type="entry name" value="Complex1_LYR_LYRM2"/>
</dbReference>
<dbReference type="Proteomes" id="UP001295423">
    <property type="component" value="Unassembled WGS sequence"/>
</dbReference>
<dbReference type="CDD" id="cd20262">
    <property type="entry name" value="Complex1_LYR_LYRM2"/>
    <property type="match status" value="1"/>
</dbReference>
<dbReference type="InterPro" id="IPR008011">
    <property type="entry name" value="Complex1_LYR_dom"/>
</dbReference>
<keyword evidence="4" id="KW-1185">Reference proteome</keyword>
<proteinExistence type="predicted"/>
<evidence type="ECO:0000256" key="1">
    <source>
        <dbReference type="SAM" id="MobiDB-lite"/>
    </source>
</evidence>
<comment type="caution">
    <text evidence="3">The sequence shown here is derived from an EMBL/GenBank/DDBJ whole genome shotgun (WGS) entry which is preliminary data.</text>
</comment>
<feature type="compositionally biased region" description="Polar residues" evidence="1">
    <location>
        <begin position="53"/>
        <end position="62"/>
    </location>
</feature>
<feature type="region of interest" description="Disordered" evidence="1">
    <location>
        <begin position="53"/>
        <end position="92"/>
    </location>
</feature>
<sequence>MSLFLSSVTKSSGGKKILLSANQHLVKQTMILQSSSSSSKGLPMMSSSCTMMKSASFSSTTGTKDKAPEVTHTKNTEQQQQQQPTRRRRKRRIAAVDGTVPSYKEFVHKFTVVTLYRDFLKAVNLMPHNKEELIEQVKYEFRSNQRDNDPFQVQRALADGKRRFQELQEMTGYKKQLDADSWLNIRDVEDPRGRVGEGWPWSK</sequence>
<evidence type="ECO:0000313" key="4">
    <source>
        <dbReference type="Proteomes" id="UP001295423"/>
    </source>
</evidence>
<dbReference type="AlphaFoldDB" id="A0AAD2G3S2"/>
<gene>
    <name evidence="3" type="ORF">CYCCA115_LOCUS19347</name>
</gene>
<protein>
    <recommendedName>
        <fullName evidence="2">Complex 1 LYR protein domain-containing protein</fullName>
    </recommendedName>
</protein>
<evidence type="ECO:0000259" key="2">
    <source>
        <dbReference type="Pfam" id="PF05347"/>
    </source>
</evidence>